<accession>M1WG17</accession>
<evidence type="ECO:0000313" key="1">
    <source>
        <dbReference type="EMBL" id="CCE34148.1"/>
    </source>
</evidence>
<gene>
    <name evidence="1" type="ORF">CPUR_08080</name>
</gene>
<protein>
    <submittedName>
        <fullName evidence="1">Uncharacterized protein</fullName>
    </submittedName>
</protein>
<dbReference type="OrthoDB" id="10594962at2759"/>
<proteinExistence type="predicted"/>
<keyword evidence="2" id="KW-1185">Reference proteome</keyword>
<evidence type="ECO:0000313" key="2">
    <source>
        <dbReference type="Proteomes" id="UP000016801"/>
    </source>
</evidence>
<dbReference type="EMBL" id="CAGA01000077">
    <property type="protein sequence ID" value="CCE34148.1"/>
    <property type="molecule type" value="Genomic_DNA"/>
</dbReference>
<dbReference type="Proteomes" id="UP000016801">
    <property type="component" value="Unassembled WGS sequence"/>
</dbReference>
<organism evidence="1 2">
    <name type="scientific">Claviceps purpurea (strain 20.1)</name>
    <name type="common">Ergot fungus</name>
    <name type="synonym">Sphacelia segetum</name>
    <dbReference type="NCBI Taxonomy" id="1111077"/>
    <lineage>
        <taxon>Eukaryota</taxon>
        <taxon>Fungi</taxon>
        <taxon>Dikarya</taxon>
        <taxon>Ascomycota</taxon>
        <taxon>Pezizomycotina</taxon>
        <taxon>Sordariomycetes</taxon>
        <taxon>Hypocreomycetidae</taxon>
        <taxon>Hypocreales</taxon>
        <taxon>Clavicipitaceae</taxon>
        <taxon>Claviceps</taxon>
    </lineage>
</organism>
<name>M1WG17_CLAP2</name>
<comment type="caution">
    <text evidence="1">The sequence shown here is derived from an EMBL/GenBank/DDBJ whole genome shotgun (WGS) entry which is preliminary data.</text>
</comment>
<dbReference type="VEuPathDB" id="FungiDB:CPUR_08080"/>
<reference evidence="1 2" key="1">
    <citation type="journal article" date="2013" name="PLoS Genet.">
        <title>Plant-symbiotic fungi as chemical engineers: Multi-genome analysis of the Clavicipitaceae reveals dynamics of alkaloid loci.</title>
        <authorList>
            <person name="Schardl C.L."/>
            <person name="Young C.A."/>
            <person name="Hesse U."/>
            <person name="Amyotte S.G."/>
            <person name="Andreeva K."/>
            <person name="Calie P.J."/>
            <person name="Fleetwood D.J."/>
            <person name="Haws D.C."/>
            <person name="Moore N."/>
            <person name="Oeser B."/>
            <person name="Panaccione D.G."/>
            <person name="Schweri K.K."/>
            <person name="Voisey C.R."/>
            <person name="Farman M.L."/>
            <person name="Jaromczyk J.W."/>
            <person name="Roe B.A."/>
            <person name="O'Sullivan D.M."/>
            <person name="Scott B."/>
            <person name="Tudzynski P."/>
            <person name="An Z."/>
            <person name="Arnaoudova E.G."/>
            <person name="Bullock C.T."/>
            <person name="Charlton N.D."/>
            <person name="Chen L."/>
            <person name="Cox M."/>
            <person name="Dinkins R.D."/>
            <person name="Florea S."/>
            <person name="Glenn A.E."/>
            <person name="Gordon A."/>
            <person name="Gueldener U."/>
            <person name="Harris D.R."/>
            <person name="Hollin W."/>
            <person name="Jaromczyk J."/>
            <person name="Johnson R.D."/>
            <person name="Khan A.K."/>
            <person name="Leistner E."/>
            <person name="Leuchtmann A."/>
            <person name="Li C."/>
            <person name="Liu J."/>
            <person name="Liu J."/>
            <person name="Liu M."/>
            <person name="Mace W."/>
            <person name="Machado C."/>
            <person name="Nagabhyru P."/>
            <person name="Pan J."/>
            <person name="Schmid J."/>
            <person name="Sugawara K."/>
            <person name="Steiner U."/>
            <person name="Takach J.E."/>
            <person name="Tanaka E."/>
            <person name="Webb J.S."/>
            <person name="Wilson E.V."/>
            <person name="Wiseman J.L."/>
            <person name="Yoshida R."/>
            <person name="Zeng Z."/>
        </authorList>
    </citation>
    <scope>NUCLEOTIDE SEQUENCE [LARGE SCALE GENOMIC DNA]</scope>
    <source>
        <strain evidence="1 2">20.1</strain>
    </source>
</reference>
<dbReference type="AlphaFoldDB" id="M1WG17"/>
<dbReference type="HOGENOM" id="CLU_1128960_0_0_1"/>
<sequence>MALQLLMRWGCKEKVKFRDFVDSEIVRPPVPTSGHELFIIEIVHHIRLARATPYKTLDPDHATTHAARHGHGSSLYKVSSPFARVDGRLLKKVTRQVTEGCFVEQKRSPGHRPILRSIPSIHLDSFLDPPSIVRSSSSSELAIALADGTPTRSKDNLRSARRQKAPVELHGDSGSVCVVSAVNQAKLTITDRLRAERDSREKHENESTRHCTRRAYMSDPVSTVHSLQEEHQYGLAVNKLSEMQTP</sequence>